<dbReference type="InterPro" id="IPR003400">
    <property type="entry name" value="ExbD"/>
</dbReference>
<dbReference type="EMBL" id="LBNE01000016">
    <property type="protein sequence ID" value="KKO70407.1"/>
    <property type="molecule type" value="Genomic_DNA"/>
</dbReference>
<dbReference type="GeneID" id="99725437"/>
<evidence type="ECO:0000256" key="2">
    <source>
        <dbReference type="ARBA" id="ARBA00005811"/>
    </source>
</evidence>
<reference evidence="9 11" key="1">
    <citation type="submission" date="2015-04" db="EMBL/GenBank/DDBJ databases">
        <title>Genome sequence of Kerstersia gyiorum CG1.</title>
        <authorList>
            <person name="Greninger A.L."/>
            <person name="Kozyreva V."/>
            <person name="Chaturvedi V."/>
        </authorList>
    </citation>
    <scope>NUCLEOTIDE SEQUENCE [LARGE SCALE GENOMIC DNA]</scope>
    <source>
        <strain evidence="9 11">CG1</strain>
    </source>
</reference>
<dbReference type="Gene3D" id="3.30.420.270">
    <property type="match status" value="1"/>
</dbReference>
<dbReference type="RefSeq" id="WP_068375273.1">
    <property type="nucleotide sequence ID" value="NZ_CBCSEB010000004.1"/>
</dbReference>
<protein>
    <submittedName>
        <fullName evidence="9">Biopolymer transporter ExbD</fullName>
    </submittedName>
    <submittedName>
        <fullName evidence="10">Cell division and transport-associated protein TolR</fullName>
    </submittedName>
</protein>
<dbReference type="OrthoDB" id="9798629at2"/>
<evidence type="ECO:0000313" key="12">
    <source>
        <dbReference type="Proteomes" id="UP000292039"/>
    </source>
</evidence>
<keyword evidence="7" id="KW-0813">Transport</keyword>
<organism evidence="9 11">
    <name type="scientific">Kerstersia gyiorum</name>
    <dbReference type="NCBI Taxonomy" id="206506"/>
    <lineage>
        <taxon>Bacteria</taxon>
        <taxon>Pseudomonadati</taxon>
        <taxon>Pseudomonadota</taxon>
        <taxon>Betaproteobacteria</taxon>
        <taxon>Burkholderiales</taxon>
        <taxon>Alcaligenaceae</taxon>
        <taxon>Kerstersia</taxon>
    </lineage>
</organism>
<evidence type="ECO:0000256" key="8">
    <source>
        <dbReference type="SAM" id="Phobius"/>
    </source>
</evidence>
<keyword evidence="10" id="KW-0132">Cell division</keyword>
<evidence type="ECO:0000313" key="11">
    <source>
        <dbReference type="Proteomes" id="UP000078084"/>
    </source>
</evidence>
<dbReference type="PANTHER" id="PTHR30558:SF7">
    <property type="entry name" value="TOL-PAL SYSTEM PROTEIN TOLR"/>
    <property type="match status" value="1"/>
</dbReference>
<dbReference type="GO" id="GO:0005886">
    <property type="term" value="C:plasma membrane"/>
    <property type="evidence" value="ECO:0007669"/>
    <property type="project" value="UniProtKB-SubCell"/>
</dbReference>
<keyword evidence="10" id="KW-0131">Cell cycle</keyword>
<comment type="subcellular location">
    <subcellularLocation>
        <location evidence="1">Cell membrane</location>
        <topology evidence="1">Single-pass membrane protein</topology>
    </subcellularLocation>
    <subcellularLocation>
        <location evidence="7">Cell membrane</location>
        <topology evidence="7">Single-pass type II membrane protein</topology>
    </subcellularLocation>
</comment>
<keyword evidence="4 7" id="KW-0812">Transmembrane</keyword>
<dbReference type="GO" id="GO:0022857">
    <property type="term" value="F:transmembrane transporter activity"/>
    <property type="evidence" value="ECO:0007669"/>
    <property type="project" value="InterPro"/>
</dbReference>
<gene>
    <name evidence="9" type="ORF">AAV32_16905</name>
    <name evidence="10" type="ORF">EV679_3075</name>
</gene>
<evidence type="ECO:0000313" key="9">
    <source>
        <dbReference type="EMBL" id="KKO70407.1"/>
    </source>
</evidence>
<keyword evidence="5 8" id="KW-1133">Transmembrane helix</keyword>
<dbReference type="Proteomes" id="UP000078084">
    <property type="component" value="Unassembled WGS sequence"/>
</dbReference>
<reference evidence="10 12" key="2">
    <citation type="submission" date="2019-02" db="EMBL/GenBank/DDBJ databases">
        <title>Genomic Encyclopedia of Type Strains, Phase IV (KMG-IV): sequencing the most valuable type-strain genomes for metagenomic binning, comparative biology and taxonomic classification.</title>
        <authorList>
            <person name="Goeker M."/>
        </authorList>
    </citation>
    <scope>NUCLEOTIDE SEQUENCE [LARGE SCALE GENOMIC DNA]</scope>
    <source>
        <strain evidence="10 12">DSM 16618</strain>
    </source>
</reference>
<evidence type="ECO:0000256" key="5">
    <source>
        <dbReference type="ARBA" id="ARBA00022989"/>
    </source>
</evidence>
<comment type="caution">
    <text evidence="9">The sequence shown here is derived from an EMBL/GenBank/DDBJ whole genome shotgun (WGS) entry which is preliminary data.</text>
</comment>
<keyword evidence="7" id="KW-0653">Protein transport</keyword>
<feature type="transmembrane region" description="Helical" evidence="8">
    <location>
        <begin position="21"/>
        <end position="42"/>
    </location>
</feature>
<dbReference type="AlphaFoldDB" id="A0A171KNE0"/>
<dbReference type="PANTHER" id="PTHR30558">
    <property type="entry name" value="EXBD MEMBRANE COMPONENT OF PMF-DRIVEN MACROMOLECULE IMPORT SYSTEM"/>
    <property type="match status" value="1"/>
</dbReference>
<dbReference type="GO" id="GO:0015031">
    <property type="term" value="P:protein transport"/>
    <property type="evidence" value="ECO:0007669"/>
    <property type="project" value="UniProtKB-KW"/>
</dbReference>
<dbReference type="Proteomes" id="UP000292039">
    <property type="component" value="Unassembled WGS sequence"/>
</dbReference>
<keyword evidence="3" id="KW-1003">Cell membrane</keyword>
<comment type="similarity">
    <text evidence="2 7">Belongs to the ExbD/TolR family.</text>
</comment>
<dbReference type="PATRIC" id="fig|206506.3.peg.3599"/>
<proteinExistence type="inferred from homology"/>
<evidence type="ECO:0000256" key="3">
    <source>
        <dbReference type="ARBA" id="ARBA00022475"/>
    </source>
</evidence>
<keyword evidence="11" id="KW-1185">Reference proteome</keyword>
<accession>A0A171KNE0</accession>
<evidence type="ECO:0000256" key="7">
    <source>
        <dbReference type="RuleBase" id="RU003879"/>
    </source>
</evidence>
<dbReference type="Pfam" id="PF02472">
    <property type="entry name" value="ExbD"/>
    <property type="match status" value="1"/>
</dbReference>
<evidence type="ECO:0000256" key="1">
    <source>
        <dbReference type="ARBA" id="ARBA00004162"/>
    </source>
</evidence>
<keyword evidence="6 8" id="KW-0472">Membrane</keyword>
<evidence type="ECO:0000313" key="10">
    <source>
        <dbReference type="EMBL" id="RZS65286.1"/>
    </source>
</evidence>
<dbReference type="STRING" id="206506.AAV32_16905"/>
<evidence type="ECO:0000256" key="4">
    <source>
        <dbReference type="ARBA" id="ARBA00022692"/>
    </source>
</evidence>
<name>A0A171KNE0_9BURK</name>
<sequence length="151" mass="16142">MASLRSRGGRGGRRLKNEINVVPYIDVMLVLLVIFMVTAPLITPGLINLPTVGQADQIPSTPLEIQLEADGKLGLRMREAGAEVESINRADLVSAVLGRLTPDTPVVIAADGKVPYEEVMKVMDTLRAAGVARLGLLVDQQASDNSKTGKR</sequence>
<dbReference type="GO" id="GO:0051301">
    <property type="term" value="P:cell division"/>
    <property type="evidence" value="ECO:0007669"/>
    <property type="project" value="UniProtKB-KW"/>
</dbReference>
<dbReference type="EMBL" id="SGWZ01000006">
    <property type="protein sequence ID" value="RZS65286.1"/>
    <property type="molecule type" value="Genomic_DNA"/>
</dbReference>
<evidence type="ECO:0000256" key="6">
    <source>
        <dbReference type="ARBA" id="ARBA00023136"/>
    </source>
</evidence>